<dbReference type="OrthoDB" id="14339at2759"/>
<dbReference type="PANTHER" id="PTHR37332:SF1">
    <property type="entry name" value="ELMO DOMAIN-CONTAINING PROTEIN"/>
    <property type="match status" value="1"/>
</dbReference>
<proteinExistence type="predicted"/>
<dbReference type="VEuPathDB" id="FungiDB:SPRG_02053"/>
<dbReference type="RefSeq" id="XP_012196000.1">
    <property type="nucleotide sequence ID" value="XM_012340610.1"/>
</dbReference>
<gene>
    <name evidence="1" type="ORF">SPRG_02053</name>
</gene>
<dbReference type="OMA" id="TPHISFP"/>
<keyword evidence="2" id="KW-1185">Reference proteome</keyword>
<dbReference type="AlphaFoldDB" id="A0A067CRD8"/>
<evidence type="ECO:0000313" key="1">
    <source>
        <dbReference type="EMBL" id="KDO33244.1"/>
    </source>
</evidence>
<evidence type="ECO:0000313" key="2">
    <source>
        <dbReference type="Proteomes" id="UP000030745"/>
    </source>
</evidence>
<dbReference type="GeneID" id="24124622"/>
<reference evidence="1 2" key="1">
    <citation type="journal article" date="2013" name="PLoS Genet.">
        <title>Distinctive expansion of potential virulence genes in the genome of the oomycete fish pathogen Saprolegnia parasitica.</title>
        <authorList>
            <person name="Jiang R.H."/>
            <person name="de Bruijn I."/>
            <person name="Haas B.J."/>
            <person name="Belmonte R."/>
            <person name="Lobach L."/>
            <person name="Christie J."/>
            <person name="van den Ackerveken G."/>
            <person name="Bottin A."/>
            <person name="Bulone V."/>
            <person name="Diaz-Moreno S.M."/>
            <person name="Dumas B."/>
            <person name="Fan L."/>
            <person name="Gaulin E."/>
            <person name="Govers F."/>
            <person name="Grenville-Briggs L.J."/>
            <person name="Horner N.R."/>
            <person name="Levin J.Z."/>
            <person name="Mammella M."/>
            <person name="Meijer H.J."/>
            <person name="Morris P."/>
            <person name="Nusbaum C."/>
            <person name="Oome S."/>
            <person name="Phillips A.J."/>
            <person name="van Rooyen D."/>
            <person name="Rzeszutek E."/>
            <person name="Saraiva M."/>
            <person name="Secombes C.J."/>
            <person name="Seidl M.F."/>
            <person name="Snel B."/>
            <person name="Stassen J.H."/>
            <person name="Sykes S."/>
            <person name="Tripathy S."/>
            <person name="van den Berg H."/>
            <person name="Vega-Arreguin J.C."/>
            <person name="Wawra S."/>
            <person name="Young S.K."/>
            <person name="Zeng Q."/>
            <person name="Dieguez-Uribeondo J."/>
            <person name="Russ C."/>
            <person name="Tyler B.M."/>
            <person name="van West P."/>
        </authorList>
    </citation>
    <scope>NUCLEOTIDE SEQUENCE [LARGE SCALE GENOMIC DNA]</scope>
    <source>
        <strain evidence="1 2">CBS 223.65</strain>
    </source>
</reference>
<dbReference type="PANTHER" id="PTHR37332">
    <property type="entry name" value="EXPRESSED PROTEIN"/>
    <property type="match status" value="1"/>
</dbReference>
<dbReference type="STRING" id="695850.A0A067CRD8"/>
<accession>A0A067CRD8</accession>
<dbReference type="Proteomes" id="UP000030745">
    <property type="component" value="Unassembled WGS sequence"/>
</dbReference>
<dbReference type="EMBL" id="KK583193">
    <property type="protein sequence ID" value="KDO33244.1"/>
    <property type="molecule type" value="Genomic_DNA"/>
</dbReference>
<sequence length="254" mass="29123">MDVVGSPTGSSSSSDVEELTRLATQQRQKLLEDLVTLRRNDFAYLKALHMDPRRSYFLNVALVREEQLNLKSVLTPEALQRRCHQLYYMGLSLGKLLEMTNPTHLALEGCQLMEELDFYFLPSTLQNMKLVVASKGPLYERPAEAMGREKELSEPHRPTLRKWNQKPAYRRLLTPHISFPLDYCELVVSICEVLTLLYTKLLDETCSRNAHVFQATLRFDDKIKKLLLEAISKQLATIAAESIKDELASLRKTP</sequence>
<protein>
    <submittedName>
        <fullName evidence="1">Uncharacterized protein</fullName>
    </submittedName>
</protein>
<dbReference type="KEGG" id="spar:SPRG_02053"/>
<organism evidence="1 2">
    <name type="scientific">Saprolegnia parasitica (strain CBS 223.65)</name>
    <dbReference type="NCBI Taxonomy" id="695850"/>
    <lineage>
        <taxon>Eukaryota</taxon>
        <taxon>Sar</taxon>
        <taxon>Stramenopiles</taxon>
        <taxon>Oomycota</taxon>
        <taxon>Saprolegniomycetes</taxon>
        <taxon>Saprolegniales</taxon>
        <taxon>Saprolegniaceae</taxon>
        <taxon>Saprolegnia</taxon>
    </lineage>
</organism>
<name>A0A067CRD8_SAPPC</name>